<evidence type="ECO:0000313" key="2">
    <source>
        <dbReference type="EMBL" id="CAB1420562.1"/>
    </source>
</evidence>
<accession>A0A9N7TXC6</accession>
<feature type="region of interest" description="Disordered" evidence="1">
    <location>
        <begin position="83"/>
        <end position="178"/>
    </location>
</feature>
<dbReference type="EMBL" id="CADEAL010000464">
    <property type="protein sequence ID" value="CAB1420562.1"/>
    <property type="molecule type" value="Genomic_DNA"/>
</dbReference>
<evidence type="ECO:0000313" key="3">
    <source>
        <dbReference type="Proteomes" id="UP001153269"/>
    </source>
</evidence>
<evidence type="ECO:0000256" key="1">
    <source>
        <dbReference type="SAM" id="MobiDB-lite"/>
    </source>
</evidence>
<organism evidence="2 3">
    <name type="scientific">Pleuronectes platessa</name>
    <name type="common">European plaice</name>
    <dbReference type="NCBI Taxonomy" id="8262"/>
    <lineage>
        <taxon>Eukaryota</taxon>
        <taxon>Metazoa</taxon>
        <taxon>Chordata</taxon>
        <taxon>Craniata</taxon>
        <taxon>Vertebrata</taxon>
        <taxon>Euteleostomi</taxon>
        <taxon>Actinopterygii</taxon>
        <taxon>Neopterygii</taxon>
        <taxon>Teleostei</taxon>
        <taxon>Neoteleostei</taxon>
        <taxon>Acanthomorphata</taxon>
        <taxon>Carangaria</taxon>
        <taxon>Pleuronectiformes</taxon>
        <taxon>Pleuronectoidei</taxon>
        <taxon>Pleuronectidae</taxon>
        <taxon>Pleuronectes</taxon>
    </lineage>
</organism>
<comment type="caution">
    <text evidence="2">The sequence shown here is derived from an EMBL/GenBank/DDBJ whole genome shotgun (WGS) entry which is preliminary data.</text>
</comment>
<dbReference type="AlphaFoldDB" id="A0A9N7TXC6"/>
<sequence>MEKSRPNYRAVSPPLCSTGPREQGGLIRIWLLGAGPEKKGLSSSPPLLSFSSPPPPLLPLSAPRLRLYGAETPVLCRDTYVSRGRTDFRPGAGTEDERTGHADSNTEARRRMNMEHGAGNTQPEPGPLGGGRPGASRGTDGGLDRHVIEDLIVSLVSSTDQNRYDPRQTQETVEQKSRSEFSCFDLSQLPVPPRAEVYNWTKPVTVASMGTREVKHRGGDSGDSGDGDGDGGGGGGGPTIRPWHLIASARHRHPGAELRIKP</sequence>
<reference evidence="2" key="1">
    <citation type="submission" date="2020-03" db="EMBL/GenBank/DDBJ databases">
        <authorList>
            <person name="Weist P."/>
        </authorList>
    </citation>
    <scope>NUCLEOTIDE SEQUENCE</scope>
</reference>
<name>A0A9N7TXC6_PLEPL</name>
<feature type="compositionally biased region" description="Basic and acidic residues" evidence="1">
    <location>
        <begin position="95"/>
        <end position="114"/>
    </location>
</feature>
<proteinExistence type="predicted"/>
<protein>
    <submittedName>
        <fullName evidence="2">Uncharacterized protein</fullName>
    </submittedName>
</protein>
<feature type="compositionally biased region" description="Basic and acidic residues" evidence="1">
    <location>
        <begin position="162"/>
        <end position="178"/>
    </location>
</feature>
<dbReference type="Proteomes" id="UP001153269">
    <property type="component" value="Unassembled WGS sequence"/>
</dbReference>
<keyword evidence="3" id="KW-1185">Reference proteome</keyword>
<feature type="region of interest" description="Disordered" evidence="1">
    <location>
        <begin position="209"/>
        <end position="242"/>
    </location>
</feature>
<gene>
    <name evidence="2" type="ORF">PLEPLA_LOCUS8437</name>
</gene>